<keyword evidence="1" id="KW-1185">Reference proteome</keyword>
<accession>A0A914PEH1</accession>
<evidence type="ECO:0000313" key="1">
    <source>
        <dbReference type="Proteomes" id="UP000887578"/>
    </source>
</evidence>
<proteinExistence type="predicted"/>
<protein>
    <submittedName>
        <fullName evidence="2">Uncharacterized protein</fullName>
    </submittedName>
</protein>
<evidence type="ECO:0000313" key="2">
    <source>
        <dbReference type="WBParaSite" id="PDA_v2.g13893.t1"/>
    </source>
</evidence>
<dbReference type="Proteomes" id="UP000887578">
    <property type="component" value="Unplaced"/>
</dbReference>
<sequence>MFAFSRSFAVITFIISSDDAASTGSTNLPNEFARANGKDEFGAKRQALATLSHLGSELSDSVVYKKEHVVRGTVQNGNTQVNPP</sequence>
<reference evidence="2" key="1">
    <citation type="submission" date="2022-11" db="UniProtKB">
        <authorList>
            <consortium name="WormBaseParasite"/>
        </authorList>
    </citation>
    <scope>IDENTIFICATION</scope>
</reference>
<organism evidence="1 2">
    <name type="scientific">Panagrolaimus davidi</name>
    <dbReference type="NCBI Taxonomy" id="227884"/>
    <lineage>
        <taxon>Eukaryota</taxon>
        <taxon>Metazoa</taxon>
        <taxon>Ecdysozoa</taxon>
        <taxon>Nematoda</taxon>
        <taxon>Chromadorea</taxon>
        <taxon>Rhabditida</taxon>
        <taxon>Tylenchina</taxon>
        <taxon>Panagrolaimomorpha</taxon>
        <taxon>Panagrolaimoidea</taxon>
        <taxon>Panagrolaimidae</taxon>
        <taxon>Panagrolaimus</taxon>
    </lineage>
</organism>
<name>A0A914PEH1_9BILA</name>
<dbReference type="WBParaSite" id="PDA_v2.g13893.t1">
    <property type="protein sequence ID" value="PDA_v2.g13893.t1"/>
    <property type="gene ID" value="PDA_v2.g13893"/>
</dbReference>
<dbReference type="AlphaFoldDB" id="A0A914PEH1"/>